<evidence type="ECO:0000313" key="2">
    <source>
        <dbReference type="Proteomes" id="UP000289718"/>
    </source>
</evidence>
<proteinExistence type="predicted"/>
<dbReference type="OrthoDB" id="5347772at2"/>
<dbReference type="Gene3D" id="2.40.160.20">
    <property type="match status" value="1"/>
</dbReference>
<accession>A0A4Q1AVU9</accession>
<dbReference type="SUPFAM" id="SSF56925">
    <property type="entry name" value="OMPA-like"/>
    <property type="match status" value="1"/>
</dbReference>
<evidence type="ECO:0000313" key="1">
    <source>
        <dbReference type="EMBL" id="RXK12749.1"/>
    </source>
</evidence>
<keyword evidence="2" id="KW-1185">Reference proteome</keyword>
<dbReference type="InterPro" id="IPR011250">
    <property type="entry name" value="OMP/PagP_B-barrel"/>
</dbReference>
<dbReference type="EMBL" id="NXIE01000003">
    <property type="protein sequence ID" value="RXK12749.1"/>
    <property type="molecule type" value="Genomic_DNA"/>
</dbReference>
<reference evidence="1 2" key="1">
    <citation type="submission" date="2017-09" db="EMBL/GenBank/DDBJ databases">
        <title>Genomics of the genus Arcobacter.</title>
        <authorList>
            <person name="Perez-Cataluna A."/>
            <person name="Figueras M.J."/>
            <person name="Salas-Masso N."/>
        </authorList>
    </citation>
    <scope>NUCLEOTIDE SEQUENCE [LARGE SCALE GENOMIC DNA]</scope>
    <source>
        <strain evidence="1 2">F156-34</strain>
    </source>
</reference>
<name>A0A4Q1AVU9_9BACT</name>
<dbReference type="AlphaFoldDB" id="A0A4Q1AVU9"/>
<organism evidence="1 2">
    <name type="scientific">Halarcobacter mediterraneus</name>
    <dbReference type="NCBI Taxonomy" id="2023153"/>
    <lineage>
        <taxon>Bacteria</taxon>
        <taxon>Pseudomonadati</taxon>
        <taxon>Campylobacterota</taxon>
        <taxon>Epsilonproteobacteria</taxon>
        <taxon>Campylobacterales</taxon>
        <taxon>Arcobacteraceae</taxon>
        <taxon>Halarcobacter</taxon>
    </lineage>
</organism>
<comment type="caution">
    <text evidence="1">The sequence shown here is derived from an EMBL/GenBank/DDBJ whole genome shotgun (WGS) entry which is preliminary data.</text>
</comment>
<sequence length="162" mass="18990">MEIKMKKFILTFFILVSFTYGFDKVALKYGYKGSANFYGIALIENLNYKPFDIFNLSFEFSGEYAEYKNDDMYILSLQPLLDYNLIGDLYLEGGLGIAYLSEKYLDHKEFGMHFQFKESIGFLYKFNDKMDASLKYNHYSNANLNSKNSGIDFIGLQFNYKF</sequence>
<evidence type="ECO:0008006" key="3">
    <source>
        <dbReference type="Google" id="ProtNLM"/>
    </source>
</evidence>
<gene>
    <name evidence="1" type="ORF">CP965_09245</name>
</gene>
<dbReference type="Pfam" id="PF09411">
    <property type="entry name" value="PagL"/>
    <property type="match status" value="1"/>
</dbReference>
<dbReference type="InterPro" id="IPR018550">
    <property type="entry name" value="Lipid-A_deacylase-rel"/>
</dbReference>
<protein>
    <recommendedName>
        <fullName evidence="3">Acyloxyacyl hydrolase</fullName>
    </recommendedName>
</protein>
<dbReference type="Proteomes" id="UP000289718">
    <property type="component" value="Unassembled WGS sequence"/>
</dbReference>